<name>A0ABW9XZ43_9BACL</name>
<reference evidence="6 7" key="1">
    <citation type="submission" date="2020-01" db="EMBL/GenBank/DDBJ databases">
        <title>Paenibacillus soybeanensis sp. nov. isolated from the nodules of soybean (Glycine max(L.) Merr).</title>
        <authorList>
            <person name="Wang H."/>
        </authorList>
    </citation>
    <scope>NUCLEOTIDE SEQUENCE [LARGE SCALE GENOMIC DNA]</scope>
    <source>
        <strain evidence="6 7">T1</strain>
    </source>
</reference>
<evidence type="ECO:0000313" key="7">
    <source>
        <dbReference type="Proteomes" id="UP000665561"/>
    </source>
</evidence>
<sequence length="224" mass="25536">MIQSEDVKQILSFFPSMADIKKEDWNQSGINLIQMEPNYIIKEGQLLEYVIMILDGTVRMYKTSSNGREITLYRVYSGECCPLMTSSILSMSEFEASACVETTGLALMIPADIFRDWVDRYSKFRQFIFKSLAKRIITLATLLDSVYFKTIRGRVAEFLIQLSDKTGKADTLHITHDSLSVELGTAREVISRTLKYLENEDVIKLSRGKITIISRGALEDCADW</sequence>
<dbReference type="SMART" id="SM00419">
    <property type="entry name" value="HTH_CRP"/>
    <property type="match status" value="1"/>
</dbReference>
<keyword evidence="1" id="KW-0805">Transcription regulation</keyword>
<accession>A0ABW9XZ43</accession>
<keyword evidence="2" id="KW-0238">DNA-binding</keyword>
<dbReference type="PANTHER" id="PTHR24567">
    <property type="entry name" value="CRP FAMILY TRANSCRIPTIONAL REGULATORY PROTEIN"/>
    <property type="match status" value="1"/>
</dbReference>
<evidence type="ECO:0000313" key="6">
    <source>
        <dbReference type="EMBL" id="NBD27998.1"/>
    </source>
</evidence>
<dbReference type="InterPro" id="IPR050397">
    <property type="entry name" value="Env_Response_Regulators"/>
</dbReference>
<dbReference type="InterPro" id="IPR012318">
    <property type="entry name" value="HTH_CRP"/>
</dbReference>
<dbReference type="InterPro" id="IPR036388">
    <property type="entry name" value="WH-like_DNA-bd_sf"/>
</dbReference>
<evidence type="ECO:0000256" key="4">
    <source>
        <dbReference type="ARBA" id="ARBA00023163"/>
    </source>
</evidence>
<evidence type="ECO:0000256" key="1">
    <source>
        <dbReference type="ARBA" id="ARBA00023015"/>
    </source>
</evidence>
<proteinExistence type="predicted"/>
<dbReference type="Gene3D" id="1.10.10.10">
    <property type="entry name" value="Winged helix-like DNA-binding domain superfamily/Winged helix DNA-binding domain"/>
    <property type="match status" value="1"/>
</dbReference>
<keyword evidence="7" id="KW-1185">Reference proteome</keyword>
<dbReference type="PROSITE" id="PS51063">
    <property type="entry name" value="HTH_CRP_2"/>
    <property type="match status" value="1"/>
</dbReference>
<dbReference type="CDD" id="cd00038">
    <property type="entry name" value="CAP_ED"/>
    <property type="match status" value="1"/>
</dbReference>
<dbReference type="Proteomes" id="UP000665561">
    <property type="component" value="Unassembled WGS sequence"/>
</dbReference>
<dbReference type="InterPro" id="IPR036390">
    <property type="entry name" value="WH_DNA-bd_sf"/>
</dbReference>
<gene>
    <name evidence="6" type="ORF">GT019_29375</name>
</gene>
<dbReference type="RefSeq" id="WP_161747021.1">
    <property type="nucleotide sequence ID" value="NZ_JAAAMV010000034.1"/>
</dbReference>
<organism evidence="6 7">
    <name type="scientific">Paenibacillus glycinis</name>
    <dbReference type="NCBI Taxonomy" id="2697035"/>
    <lineage>
        <taxon>Bacteria</taxon>
        <taxon>Bacillati</taxon>
        <taxon>Bacillota</taxon>
        <taxon>Bacilli</taxon>
        <taxon>Bacillales</taxon>
        <taxon>Paenibacillaceae</taxon>
        <taxon>Paenibacillus</taxon>
    </lineage>
</organism>
<protein>
    <submittedName>
        <fullName evidence="6">Helix-turn-helix domain-containing protein</fullName>
    </submittedName>
</protein>
<dbReference type="InterPro" id="IPR018490">
    <property type="entry name" value="cNMP-bd_dom_sf"/>
</dbReference>
<comment type="caution">
    <text evidence="6">The sequence shown here is derived from an EMBL/GenBank/DDBJ whole genome shotgun (WGS) entry which is preliminary data.</text>
</comment>
<dbReference type="Pfam" id="PF00027">
    <property type="entry name" value="cNMP_binding"/>
    <property type="match status" value="1"/>
</dbReference>
<dbReference type="EMBL" id="JAAAMV010000034">
    <property type="protein sequence ID" value="NBD27998.1"/>
    <property type="molecule type" value="Genomic_DNA"/>
</dbReference>
<evidence type="ECO:0000256" key="3">
    <source>
        <dbReference type="ARBA" id="ARBA00023159"/>
    </source>
</evidence>
<dbReference type="Pfam" id="PF13545">
    <property type="entry name" value="HTH_Crp_2"/>
    <property type="match status" value="1"/>
</dbReference>
<keyword evidence="3" id="KW-0010">Activator</keyword>
<evidence type="ECO:0000256" key="2">
    <source>
        <dbReference type="ARBA" id="ARBA00023125"/>
    </source>
</evidence>
<dbReference type="Gene3D" id="2.60.120.10">
    <property type="entry name" value="Jelly Rolls"/>
    <property type="match status" value="1"/>
</dbReference>
<feature type="domain" description="HTH crp-type" evidence="5">
    <location>
        <begin position="149"/>
        <end position="216"/>
    </location>
</feature>
<dbReference type="InterPro" id="IPR014710">
    <property type="entry name" value="RmlC-like_jellyroll"/>
</dbReference>
<dbReference type="PANTHER" id="PTHR24567:SF74">
    <property type="entry name" value="HTH-TYPE TRANSCRIPTIONAL REGULATOR ARCR"/>
    <property type="match status" value="1"/>
</dbReference>
<evidence type="ECO:0000259" key="5">
    <source>
        <dbReference type="PROSITE" id="PS51063"/>
    </source>
</evidence>
<dbReference type="SUPFAM" id="SSF51206">
    <property type="entry name" value="cAMP-binding domain-like"/>
    <property type="match status" value="1"/>
</dbReference>
<dbReference type="SUPFAM" id="SSF46785">
    <property type="entry name" value="Winged helix' DNA-binding domain"/>
    <property type="match status" value="1"/>
</dbReference>
<dbReference type="InterPro" id="IPR000595">
    <property type="entry name" value="cNMP-bd_dom"/>
</dbReference>
<keyword evidence="4" id="KW-0804">Transcription</keyword>